<dbReference type="SMART" id="SM00324">
    <property type="entry name" value="RhoGAP"/>
    <property type="match status" value="1"/>
</dbReference>
<comment type="caution">
    <text evidence="4">The sequence shown here is derived from an EMBL/GenBank/DDBJ whole genome shotgun (WGS) entry which is preliminary data.</text>
</comment>
<gene>
    <name evidence="4" type="ORF">AGLY_006180</name>
</gene>
<accession>A0A6G0TSZ7</accession>
<keyword evidence="5" id="KW-1185">Reference proteome</keyword>
<dbReference type="PANTHER" id="PTHR14963">
    <property type="entry name" value="RHO GTPASE ACTIVATING PROTEIN 18,19-RELATED"/>
    <property type="match status" value="1"/>
</dbReference>
<dbReference type="GO" id="GO:0005096">
    <property type="term" value="F:GTPase activator activity"/>
    <property type="evidence" value="ECO:0007669"/>
    <property type="project" value="UniProtKB-KW"/>
</dbReference>
<feature type="region of interest" description="Disordered" evidence="2">
    <location>
        <begin position="369"/>
        <end position="412"/>
    </location>
</feature>
<evidence type="ECO:0000313" key="4">
    <source>
        <dbReference type="EMBL" id="KAE9538208.1"/>
    </source>
</evidence>
<evidence type="ECO:0000259" key="3">
    <source>
        <dbReference type="PROSITE" id="PS50238"/>
    </source>
</evidence>
<dbReference type="SUPFAM" id="SSF48350">
    <property type="entry name" value="GTPase activation domain, GAP"/>
    <property type="match status" value="1"/>
</dbReference>
<feature type="compositionally biased region" description="Basic and acidic residues" evidence="2">
    <location>
        <begin position="380"/>
        <end position="394"/>
    </location>
</feature>
<dbReference type="EMBL" id="VYZN01000017">
    <property type="protein sequence ID" value="KAE9538208.1"/>
    <property type="molecule type" value="Genomic_DNA"/>
</dbReference>
<dbReference type="PANTHER" id="PTHR14963:SF7">
    <property type="entry name" value="RHO GTPASE-ACTIVATING PROTEIN 19"/>
    <property type="match status" value="1"/>
</dbReference>
<dbReference type="InterPro" id="IPR008936">
    <property type="entry name" value="Rho_GTPase_activation_prot"/>
</dbReference>
<feature type="compositionally biased region" description="Basic and acidic residues" evidence="2">
    <location>
        <begin position="401"/>
        <end position="411"/>
    </location>
</feature>
<evidence type="ECO:0000256" key="1">
    <source>
        <dbReference type="ARBA" id="ARBA00022468"/>
    </source>
</evidence>
<sequence>MAMELLDMNEDWKLANKLRIEDSEQFYTLVRMHLSFILESNIKEGECTIEEKSKIKPIKWSFMKKDKCSVKGVMDGAPITQEGICQVYQLIDFLSKEENVMQEGIFRRNGSITRQQELKALLNQGQTLDLYNGQFTVHDCATVLKSFLAEQPEPIMTEAFYPAYCQISELCQKMEINNNSQRLLRALQLLLLLLPFDNLVLLKDIIKLLHFTAKHSDKNKMPPDNLATLFTGHLIVPRKLPAEELYQITQNLSHIVIYMIKLGFDLFKIPPNLSVDIRAYWSKKTLQPVKEEGTVATTVFSFTDRTTTTKENEENPTVKALAELYAHVHNLPESAEKRRMFIKRVSNHNSVITPNRSLTNSIKKHIFKKGSKFKQGSMKSAERQQSKLAEEKIKPSAATSSDKENKDDSFKIKKKGTKKLPIKEMKYSKLEDHCSPKLDLDTPVDCFSTPNVVKRIKRCTSTPSTVTPHQQHPNDDMSPITQSAQKMTKSMQVVKMSFLYAQMPNTNETMMTPRSRKPVVALSNSNIHKMKPCNSDSSISNMPNRQSLTSVSSNPYYLMTSGDSLSSSFRDYLFSQSVLTASPVDLSFGDTSASSTQSLLSDLEDDQLQFSKCTSSTESLPKRKRLTSENFNETLL</sequence>
<proteinExistence type="predicted"/>
<dbReference type="AlphaFoldDB" id="A0A6G0TSZ7"/>
<dbReference type="OrthoDB" id="10061772at2759"/>
<evidence type="ECO:0000256" key="2">
    <source>
        <dbReference type="SAM" id="MobiDB-lite"/>
    </source>
</evidence>
<dbReference type="Pfam" id="PF00620">
    <property type="entry name" value="RhoGAP"/>
    <property type="match status" value="1"/>
</dbReference>
<feature type="domain" description="Rho-GAP" evidence="3">
    <location>
        <begin position="77"/>
        <end position="267"/>
    </location>
</feature>
<dbReference type="GO" id="GO:0051056">
    <property type="term" value="P:regulation of small GTPase mediated signal transduction"/>
    <property type="evidence" value="ECO:0007669"/>
    <property type="project" value="TreeGrafter"/>
</dbReference>
<organism evidence="4 5">
    <name type="scientific">Aphis glycines</name>
    <name type="common">Soybean aphid</name>
    <dbReference type="NCBI Taxonomy" id="307491"/>
    <lineage>
        <taxon>Eukaryota</taxon>
        <taxon>Metazoa</taxon>
        <taxon>Ecdysozoa</taxon>
        <taxon>Arthropoda</taxon>
        <taxon>Hexapoda</taxon>
        <taxon>Insecta</taxon>
        <taxon>Pterygota</taxon>
        <taxon>Neoptera</taxon>
        <taxon>Paraneoptera</taxon>
        <taxon>Hemiptera</taxon>
        <taxon>Sternorrhyncha</taxon>
        <taxon>Aphidomorpha</taxon>
        <taxon>Aphidoidea</taxon>
        <taxon>Aphididae</taxon>
        <taxon>Aphidini</taxon>
        <taxon>Aphis</taxon>
        <taxon>Aphis</taxon>
    </lineage>
</organism>
<dbReference type="GO" id="GO:0007165">
    <property type="term" value="P:signal transduction"/>
    <property type="evidence" value="ECO:0007669"/>
    <property type="project" value="InterPro"/>
</dbReference>
<name>A0A6G0TSZ7_APHGL</name>
<dbReference type="GO" id="GO:0005737">
    <property type="term" value="C:cytoplasm"/>
    <property type="evidence" value="ECO:0007669"/>
    <property type="project" value="TreeGrafter"/>
</dbReference>
<dbReference type="Gene3D" id="1.10.555.10">
    <property type="entry name" value="Rho GTPase activation protein"/>
    <property type="match status" value="1"/>
</dbReference>
<dbReference type="PROSITE" id="PS50238">
    <property type="entry name" value="RHOGAP"/>
    <property type="match status" value="1"/>
</dbReference>
<reference evidence="4 5" key="1">
    <citation type="submission" date="2019-08" db="EMBL/GenBank/DDBJ databases">
        <title>The genome of the soybean aphid Biotype 1, its phylome, world population structure and adaptation to the North American continent.</title>
        <authorList>
            <person name="Giordano R."/>
            <person name="Donthu R.K."/>
            <person name="Hernandez A.G."/>
            <person name="Wright C.L."/>
            <person name="Zimin A.V."/>
        </authorList>
    </citation>
    <scope>NUCLEOTIDE SEQUENCE [LARGE SCALE GENOMIC DNA]</scope>
    <source>
        <tissue evidence="4">Whole aphids</tissue>
    </source>
</reference>
<keyword evidence="1" id="KW-0343">GTPase activation</keyword>
<dbReference type="InterPro" id="IPR000198">
    <property type="entry name" value="RhoGAP_dom"/>
</dbReference>
<protein>
    <recommendedName>
        <fullName evidence="3">Rho-GAP domain-containing protein</fullName>
    </recommendedName>
</protein>
<evidence type="ECO:0000313" key="5">
    <source>
        <dbReference type="Proteomes" id="UP000475862"/>
    </source>
</evidence>
<dbReference type="Proteomes" id="UP000475862">
    <property type="component" value="Unassembled WGS sequence"/>
</dbReference>